<dbReference type="KEGG" id="brh:RBRH_03948"/>
<proteinExistence type="predicted"/>
<protein>
    <submittedName>
        <fullName evidence="1">Uncharacterized protein</fullName>
    </submittedName>
</protein>
<reference evidence="1 2" key="1">
    <citation type="journal article" date="2011" name="J. Bacteriol.">
        <title>Complete genome sequence of Burkholderia rhizoxinica, an endosymbiont of Rhizopus microsporus.</title>
        <authorList>
            <person name="Lackner G."/>
            <person name="Moebius N."/>
            <person name="Partida-Martinez L."/>
            <person name="Hertweck C."/>
        </authorList>
    </citation>
    <scope>NUCLEOTIDE SEQUENCE [LARGE SCALE GENOMIC DNA]</scope>
    <source>
        <strain evidence="2">DSM 19002 / CIP 109453 / HKI 454</strain>
    </source>
</reference>
<dbReference type="Proteomes" id="UP000007437">
    <property type="component" value="Chromosome"/>
</dbReference>
<evidence type="ECO:0000313" key="2">
    <source>
        <dbReference type="Proteomes" id="UP000007437"/>
    </source>
</evidence>
<evidence type="ECO:0000313" key="1">
    <source>
        <dbReference type="EMBL" id="CBW75416.1"/>
    </source>
</evidence>
<gene>
    <name evidence="1" type="ordered locus">RBRH_03948</name>
</gene>
<sequence length="79" mass="8519">MNGQQQADVVTCCVDVVICVRDDVAREAAPSPALSWRAVDGEAFAIGWDESQRQRIGIAHALALEPALLTMHGTFIARV</sequence>
<dbReference type="HOGENOM" id="CLU_2599327_0_0_4"/>
<accession>E5AS34</accession>
<name>E5AS34_MYCRK</name>
<dbReference type="AlphaFoldDB" id="E5AS34"/>
<dbReference type="EMBL" id="FR687359">
    <property type="protein sequence ID" value="CBW75416.1"/>
    <property type="molecule type" value="Genomic_DNA"/>
</dbReference>
<organism evidence="1 2">
    <name type="scientific">Mycetohabitans rhizoxinica (strain DSM 19002 / CIP 109453 / HKI 454)</name>
    <name type="common">Paraburkholderia rhizoxinica</name>
    <dbReference type="NCBI Taxonomy" id="882378"/>
    <lineage>
        <taxon>Bacteria</taxon>
        <taxon>Pseudomonadati</taxon>
        <taxon>Pseudomonadota</taxon>
        <taxon>Betaproteobacteria</taxon>
        <taxon>Burkholderiales</taxon>
        <taxon>Burkholderiaceae</taxon>
        <taxon>Mycetohabitans</taxon>
    </lineage>
</organism>